<dbReference type="PATRIC" id="fig|1121362.3.peg.2405"/>
<dbReference type="InterPro" id="IPR057460">
    <property type="entry name" value="CAF17_C"/>
</dbReference>
<dbReference type="InterPro" id="IPR045179">
    <property type="entry name" value="YgfZ/GcvT"/>
</dbReference>
<sequence>MYRSPLLDLPGAAEARDADATVDSAGVAWHYGNPLGEQRLVETTTVVVDRSHRQVIRVDGPDAPGFLNNLLSQKLDDVADGFSASALDLDIQGRILHHTDVTRVGDAFYLDLPASQAPTFVDFLRKMVFWSQVEVTETDLGVLTLLGGDVAVPEEVSAVFVRTVEWPGTARRDVVVERARLDVAVDALLAAGAALAGLMAFTAERVRALEPEKDVDLDHKSIPHEVSAWIGRGDRFGAVHLEKGCYRGQETVARVENLGRSPRLLVMLHLDGSAPEAPAPGSALTFNGRTVGRLGTVVHDCDFGPIALGLVKRSALDSGELMAGEVAVSVDPSSIPEDEGEKAGRAAIDRLRGR</sequence>
<feature type="region of interest" description="Disordered" evidence="2">
    <location>
        <begin position="330"/>
        <end position="354"/>
    </location>
</feature>
<dbReference type="PANTHER" id="PTHR22602">
    <property type="entry name" value="TRANSFERASE CAF17, MITOCHONDRIAL-RELATED"/>
    <property type="match status" value="1"/>
</dbReference>
<evidence type="ECO:0000313" key="4">
    <source>
        <dbReference type="EMBL" id="AGF73366.1"/>
    </source>
</evidence>
<keyword evidence="1" id="KW-0809">Transit peptide</keyword>
<dbReference type="eggNOG" id="COG0354">
    <property type="taxonomic scope" value="Bacteria"/>
</dbReference>
<dbReference type="OrthoDB" id="9796287at2"/>
<keyword evidence="5" id="KW-1185">Reference proteome</keyword>
<dbReference type="HOGENOM" id="CLU_007884_6_0_11"/>
<dbReference type="InterPro" id="IPR027266">
    <property type="entry name" value="TrmE/GcvT-like"/>
</dbReference>
<feature type="domain" description="CAF17 C-terminal" evidence="3">
    <location>
        <begin position="267"/>
        <end position="332"/>
    </location>
</feature>
<dbReference type="AlphaFoldDB" id="M1P9L7"/>
<dbReference type="SUPFAM" id="SSF103025">
    <property type="entry name" value="Folate-binding domain"/>
    <property type="match status" value="1"/>
</dbReference>
<dbReference type="KEGG" id="chn:A605_11850"/>
<dbReference type="Pfam" id="PF25455">
    <property type="entry name" value="Beta-barrel_CAF17_C"/>
    <property type="match status" value="1"/>
</dbReference>
<dbReference type="NCBIfam" id="TIGR03317">
    <property type="entry name" value="ygfZ_signature"/>
    <property type="match status" value="1"/>
</dbReference>
<proteinExistence type="predicted"/>
<dbReference type="Proteomes" id="UP000011723">
    <property type="component" value="Chromosome"/>
</dbReference>
<evidence type="ECO:0000256" key="2">
    <source>
        <dbReference type="SAM" id="MobiDB-lite"/>
    </source>
</evidence>
<evidence type="ECO:0000256" key="1">
    <source>
        <dbReference type="ARBA" id="ARBA00022946"/>
    </source>
</evidence>
<dbReference type="Gene3D" id="3.30.1360.120">
    <property type="entry name" value="Probable tRNA modification gtpase trme, domain 1"/>
    <property type="match status" value="2"/>
</dbReference>
<dbReference type="PANTHER" id="PTHR22602:SF0">
    <property type="entry name" value="TRANSFERASE CAF17, MITOCHONDRIAL-RELATED"/>
    <property type="match status" value="1"/>
</dbReference>
<dbReference type="RefSeq" id="WP_015401781.1">
    <property type="nucleotide sequence ID" value="NC_020302.1"/>
</dbReference>
<dbReference type="PIRSF" id="PIRSF006487">
    <property type="entry name" value="GcvT"/>
    <property type="match status" value="1"/>
</dbReference>
<gene>
    <name evidence="4" type="ORF">A605_11850</name>
</gene>
<dbReference type="InterPro" id="IPR017703">
    <property type="entry name" value="YgfZ/GCV_T_CS"/>
</dbReference>
<dbReference type="GO" id="GO:0008168">
    <property type="term" value="F:methyltransferase activity"/>
    <property type="evidence" value="ECO:0007669"/>
    <property type="project" value="UniProtKB-KW"/>
</dbReference>
<protein>
    <submittedName>
        <fullName evidence="4">Aminomethyltransferase</fullName>
    </submittedName>
</protein>
<evidence type="ECO:0000313" key="5">
    <source>
        <dbReference type="Proteomes" id="UP000011723"/>
    </source>
</evidence>
<keyword evidence="4" id="KW-0489">Methyltransferase</keyword>
<dbReference type="STRING" id="1121362.A605_11850"/>
<keyword evidence="4" id="KW-0808">Transferase</keyword>
<organism evidence="4 5">
    <name type="scientific">Corynebacterium halotolerans YIM 70093 = DSM 44683</name>
    <dbReference type="NCBI Taxonomy" id="1121362"/>
    <lineage>
        <taxon>Bacteria</taxon>
        <taxon>Bacillati</taxon>
        <taxon>Actinomycetota</taxon>
        <taxon>Actinomycetes</taxon>
        <taxon>Mycobacteriales</taxon>
        <taxon>Corynebacteriaceae</taxon>
        <taxon>Corynebacterium</taxon>
    </lineage>
</organism>
<dbReference type="EMBL" id="CP003697">
    <property type="protein sequence ID" value="AGF73366.1"/>
    <property type="molecule type" value="Genomic_DNA"/>
</dbReference>
<dbReference type="GO" id="GO:0016226">
    <property type="term" value="P:iron-sulfur cluster assembly"/>
    <property type="evidence" value="ECO:0007669"/>
    <property type="project" value="TreeGrafter"/>
</dbReference>
<reference evidence="4 5" key="1">
    <citation type="journal article" date="2012" name="Stand. Genomic Sci.">
        <title>Genome sequence of the halotolerant bacterium Corynebacterium halotolerans type strain YIM 70093(T) (= DSM 44683(T)).</title>
        <authorList>
            <person name="Ruckert C."/>
            <person name="Albersmeier A."/>
            <person name="Al-Dilaimi A."/>
            <person name="Niehaus K."/>
            <person name="Szczepanowski R."/>
            <person name="Kalinowski J."/>
        </authorList>
    </citation>
    <scope>NUCLEOTIDE SEQUENCE [LARGE SCALE GENOMIC DNA]</scope>
    <source>
        <strain evidence="4">YIM 70093</strain>
    </source>
</reference>
<evidence type="ECO:0000259" key="3">
    <source>
        <dbReference type="Pfam" id="PF25455"/>
    </source>
</evidence>
<dbReference type="GO" id="GO:0032259">
    <property type="term" value="P:methylation"/>
    <property type="evidence" value="ECO:0007669"/>
    <property type="project" value="UniProtKB-KW"/>
</dbReference>
<feature type="compositionally biased region" description="Basic and acidic residues" evidence="2">
    <location>
        <begin position="341"/>
        <end position="354"/>
    </location>
</feature>
<accession>M1P9L7</accession>
<name>M1P9L7_9CORY</name>